<dbReference type="InterPro" id="IPR058922">
    <property type="entry name" value="WHD_DRP"/>
</dbReference>
<dbReference type="Gene3D" id="1.10.8.430">
    <property type="entry name" value="Helical domain of apoptotic protease-activating factors"/>
    <property type="match status" value="1"/>
</dbReference>
<keyword evidence="6" id="KW-0611">Plant defense</keyword>
<dbReference type="InterPro" id="IPR055414">
    <property type="entry name" value="LRR_R13L4/SHOC2-like"/>
</dbReference>
<evidence type="ECO:0000256" key="2">
    <source>
        <dbReference type="ARBA" id="ARBA00008894"/>
    </source>
</evidence>
<organism evidence="11 12">
    <name type="scientific">Cardamine amara subsp. amara</name>
    <dbReference type="NCBI Taxonomy" id="228776"/>
    <lineage>
        <taxon>Eukaryota</taxon>
        <taxon>Viridiplantae</taxon>
        <taxon>Streptophyta</taxon>
        <taxon>Embryophyta</taxon>
        <taxon>Tracheophyta</taxon>
        <taxon>Spermatophyta</taxon>
        <taxon>Magnoliopsida</taxon>
        <taxon>eudicotyledons</taxon>
        <taxon>Gunneridae</taxon>
        <taxon>Pentapetalae</taxon>
        <taxon>rosids</taxon>
        <taxon>malvids</taxon>
        <taxon>Brassicales</taxon>
        <taxon>Brassicaceae</taxon>
        <taxon>Cardamineae</taxon>
        <taxon>Cardamine</taxon>
    </lineage>
</organism>
<dbReference type="InterPro" id="IPR002182">
    <property type="entry name" value="NB-ARC"/>
</dbReference>
<dbReference type="Pfam" id="PF04548">
    <property type="entry name" value="AIG1"/>
    <property type="match status" value="1"/>
</dbReference>
<dbReference type="PANTHER" id="PTHR23155:SF1192">
    <property type="entry name" value="DISEASE RESISTANCE PROTEIN RFL1-RELATED"/>
    <property type="match status" value="1"/>
</dbReference>
<keyword evidence="8" id="KW-0175">Coiled coil</keyword>
<keyword evidence="4" id="KW-0677">Repeat</keyword>
<evidence type="ECO:0000256" key="7">
    <source>
        <dbReference type="ARBA" id="ARBA00022840"/>
    </source>
</evidence>
<evidence type="ECO:0000259" key="10">
    <source>
        <dbReference type="PROSITE" id="PS51720"/>
    </source>
</evidence>
<keyword evidence="7" id="KW-0067">ATP-binding</keyword>
<dbReference type="Gene3D" id="1.10.10.10">
    <property type="entry name" value="Winged helix-like DNA-binding domain superfamily/Winged helix DNA-binding domain"/>
    <property type="match status" value="1"/>
</dbReference>
<evidence type="ECO:0000256" key="1">
    <source>
        <dbReference type="ARBA" id="ARBA00008535"/>
    </source>
</evidence>
<evidence type="ECO:0000256" key="6">
    <source>
        <dbReference type="ARBA" id="ARBA00022821"/>
    </source>
</evidence>
<dbReference type="FunFam" id="3.80.10.10:FF:002770">
    <property type="entry name" value="Probable disease resistance protein At5g47260"/>
    <property type="match status" value="1"/>
</dbReference>
<dbReference type="Pfam" id="PF23598">
    <property type="entry name" value="LRR_14"/>
    <property type="match status" value="1"/>
</dbReference>
<keyword evidence="3" id="KW-0433">Leucine-rich repeat</keyword>
<dbReference type="PRINTS" id="PR00364">
    <property type="entry name" value="DISEASERSIST"/>
</dbReference>
<sequence>MTSLVFLDLSSHFRLKELPEEVSSLVLLQFLNLSHTRIRRLPLGLKELKSLIHLDLDHTYKLQELDVIASLFNLKVLRLFQNCGMIDLRLIEEVESIQDKIGESISLFYLSTMPRRDKASAIYRLLNRKRFVLLFDDLPKKVNLEEIGVPLPSKRNGCKVVFTTRSRKPCGSNWVDAEVEVTCLSSEEACDLFLKTLEETTLKSHQDIPKLTRVVARKCRGLPLALSVISKIKACKKMVREWHHAIYVLVSSAAESSVIEDEILPILKLSYDSLPGESIRLCFLYCALFPKHYKISKEDLVEFWIGEGIIKAEDREIAEIKGYGMIGELVRMGLLMENENGYGVKMHDVVSEVALWIASDFGRQKEYFVMISGDRIQEMPEVNDWRMVRRMSVRSTQIESISDSPQCTQLTTLFLKRNENLKWISGDFFQCMTSLVLLDMSHNIKLEELPEEVSSLVSLQFLNLSWTRIKRLPLGLKELKSLIHLDLDYISNLQGIDVIASLLNLQVLRLFRSVPRDLSLMEDIQLLKNLKELSLSMGEDAVLQRLLSIHTLASCIRRVCLIGTTITNGGILSLKAMSSLRELNIGTCNIPEITTNWRSTIQKETVHFRNIENIPHFSNIRTVSIVSCKGLQDLTWLLFAPSLGDLSLIHCPQIEGIISREKAMAQLGHTSEQPFQNLTRLSLRDLPELESIYWTPLPFPVLEYLQIKRCPKLRKLPFNSESSKGNQLQIELEEESVEWEDEATKQHFSNFKNRESLDRFYPLYDLASIQNIVVVGTKGTGKSATANCIAGKTVFNPLAHTSDGSTRCHNRFSVSRVINVIDTPGLFDLLASPEFISNEILRCLTLAEGGIHAVLLVFSAGKQISEEEEHIVSTLHLLFGSIIFDYLIVVFTGGDKLENDQVILEEFLRVSCPDFLKRVLEMCGNRMILFDNKTKDEGKKRQQIHSLQSLVEQERRKVLRLKGLSEEEVAMIEKELDEPYFHKLKGKPEQWENFMGLNLFADAKESENDEELRLRRKELQKSYDHIPMMEKNLRLSKESKQE</sequence>
<evidence type="ECO:0000256" key="4">
    <source>
        <dbReference type="ARBA" id="ARBA00022737"/>
    </source>
</evidence>
<dbReference type="SUPFAM" id="SSF52540">
    <property type="entry name" value="P-loop containing nucleoside triphosphate hydrolases"/>
    <property type="match status" value="2"/>
</dbReference>
<accession>A0ABD1B4U8</accession>
<keyword evidence="9" id="KW-0342">GTP-binding</keyword>
<comment type="similarity">
    <text evidence="1">Belongs to the TRAFAC class TrmE-Era-EngA-EngB-Septin-like GTPase superfamily. AIG1/Toc34/Toc159-like paraseptin GTPase family. IAN subfamily.</text>
</comment>
<comment type="similarity">
    <text evidence="2">Belongs to the disease resistance NB-LRR family.</text>
</comment>
<dbReference type="PANTHER" id="PTHR23155">
    <property type="entry name" value="DISEASE RESISTANCE PROTEIN RP"/>
    <property type="match status" value="1"/>
</dbReference>
<dbReference type="Proteomes" id="UP001558713">
    <property type="component" value="Unassembled WGS sequence"/>
</dbReference>
<dbReference type="Gene3D" id="3.80.10.10">
    <property type="entry name" value="Ribonuclease Inhibitor"/>
    <property type="match status" value="3"/>
</dbReference>
<keyword evidence="12" id="KW-1185">Reference proteome</keyword>
<dbReference type="FunFam" id="1.10.10.10:FF:000322">
    <property type="entry name" value="Probable disease resistance protein At1g63360"/>
    <property type="match status" value="1"/>
</dbReference>
<evidence type="ECO:0000313" key="11">
    <source>
        <dbReference type="EMBL" id="KAL1213986.1"/>
    </source>
</evidence>
<dbReference type="InterPro" id="IPR032675">
    <property type="entry name" value="LRR_dom_sf"/>
</dbReference>
<evidence type="ECO:0000313" key="12">
    <source>
        <dbReference type="Proteomes" id="UP001558713"/>
    </source>
</evidence>
<keyword evidence="5" id="KW-0547">Nucleotide-binding</keyword>
<protein>
    <submittedName>
        <fullName evidence="11">Disease resistance protein</fullName>
    </submittedName>
</protein>
<dbReference type="GO" id="GO:0005524">
    <property type="term" value="F:ATP binding"/>
    <property type="evidence" value="ECO:0007669"/>
    <property type="project" value="UniProtKB-KW"/>
</dbReference>
<dbReference type="InterPro" id="IPR042197">
    <property type="entry name" value="Apaf_helical"/>
</dbReference>
<evidence type="ECO:0000256" key="5">
    <source>
        <dbReference type="ARBA" id="ARBA00022741"/>
    </source>
</evidence>
<comment type="caution">
    <text evidence="11">The sequence shown here is derived from an EMBL/GenBank/DDBJ whole genome shotgun (WGS) entry which is preliminary data.</text>
</comment>
<dbReference type="FunFam" id="3.40.50.300:FF:000840">
    <property type="entry name" value="Immune-associated nucleotide-binding protein 9"/>
    <property type="match status" value="1"/>
</dbReference>
<dbReference type="EMBL" id="JBANAX010000325">
    <property type="protein sequence ID" value="KAL1213986.1"/>
    <property type="molecule type" value="Genomic_DNA"/>
</dbReference>
<dbReference type="Pfam" id="PF00931">
    <property type="entry name" value="NB-ARC"/>
    <property type="match status" value="1"/>
</dbReference>
<dbReference type="SUPFAM" id="SSF52058">
    <property type="entry name" value="L domain-like"/>
    <property type="match status" value="2"/>
</dbReference>
<reference evidence="11 12" key="1">
    <citation type="submission" date="2024-04" db="EMBL/GenBank/DDBJ databases">
        <title>Genome assembly C_amara_ONT_v2.</title>
        <authorList>
            <person name="Yant L."/>
            <person name="Moore C."/>
            <person name="Slenker M."/>
        </authorList>
    </citation>
    <scope>NUCLEOTIDE SEQUENCE [LARGE SCALE GENOMIC DNA]</scope>
    <source>
        <tissue evidence="11">Leaf</tissue>
    </source>
</reference>
<dbReference type="GO" id="GO:0006952">
    <property type="term" value="P:defense response"/>
    <property type="evidence" value="ECO:0007669"/>
    <property type="project" value="UniProtKB-KW"/>
</dbReference>
<dbReference type="GO" id="GO:0005525">
    <property type="term" value="F:GTP binding"/>
    <property type="evidence" value="ECO:0007669"/>
    <property type="project" value="UniProtKB-KW"/>
</dbReference>
<dbReference type="InterPro" id="IPR036388">
    <property type="entry name" value="WH-like_DNA-bd_sf"/>
</dbReference>
<dbReference type="GO" id="GO:0051707">
    <property type="term" value="P:response to other organism"/>
    <property type="evidence" value="ECO:0007669"/>
    <property type="project" value="UniProtKB-ARBA"/>
</dbReference>
<dbReference type="FunFam" id="1.10.8.430:FF:000003">
    <property type="entry name" value="Probable disease resistance protein At5g66910"/>
    <property type="match status" value="1"/>
</dbReference>
<proteinExistence type="inferred from homology"/>
<dbReference type="InterPro" id="IPR006703">
    <property type="entry name" value="G_AIG1"/>
</dbReference>
<dbReference type="Gene3D" id="3.40.50.300">
    <property type="entry name" value="P-loop containing nucleotide triphosphate hydrolases"/>
    <property type="match status" value="1"/>
</dbReference>
<dbReference type="PROSITE" id="PS51720">
    <property type="entry name" value="G_AIG1"/>
    <property type="match status" value="1"/>
</dbReference>
<dbReference type="InterPro" id="IPR027417">
    <property type="entry name" value="P-loop_NTPase"/>
</dbReference>
<dbReference type="InterPro" id="IPR044974">
    <property type="entry name" value="Disease_R_plants"/>
</dbReference>
<feature type="domain" description="AIG1-type G" evidence="10">
    <location>
        <begin position="767"/>
        <end position="973"/>
    </location>
</feature>
<dbReference type="Pfam" id="PF23559">
    <property type="entry name" value="WHD_DRP"/>
    <property type="match status" value="1"/>
</dbReference>
<dbReference type="AlphaFoldDB" id="A0ABD1B4U8"/>
<evidence type="ECO:0000256" key="3">
    <source>
        <dbReference type="ARBA" id="ARBA00022614"/>
    </source>
</evidence>
<name>A0ABD1B4U8_CARAN</name>
<gene>
    <name evidence="11" type="ORF">V5N11_007348</name>
</gene>
<evidence type="ECO:0000256" key="9">
    <source>
        <dbReference type="ARBA" id="ARBA00023134"/>
    </source>
</evidence>
<evidence type="ECO:0000256" key="8">
    <source>
        <dbReference type="ARBA" id="ARBA00023054"/>
    </source>
</evidence>